<accession>K9WI04</accession>
<dbReference type="AlphaFoldDB" id="K9WI04"/>
<dbReference type="InterPro" id="IPR017968">
    <property type="entry name" value="Acylphosphatase_CS"/>
</dbReference>
<protein>
    <recommendedName>
        <fullName evidence="3">Acylphosphatase</fullName>
    </recommendedName>
</protein>
<dbReference type="STRING" id="1173027.Mic7113_4121"/>
<dbReference type="PATRIC" id="fig|1173027.3.peg.4552"/>
<dbReference type="RefSeq" id="WP_015183959.1">
    <property type="nucleotide sequence ID" value="NC_019738.1"/>
</dbReference>
<gene>
    <name evidence="1" type="ORF">Mic7113_4121</name>
</gene>
<dbReference type="HOGENOM" id="CLU_3081883_0_0_3"/>
<dbReference type="KEGG" id="mic:Mic7113_4121"/>
<organism evidence="1 2">
    <name type="scientific">Allocoleopsis franciscana PCC 7113</name>
    <dbReference type="NCBI Taxonomy" id="1173027"/>
    <lineage>
        <taxon>Bacteria</taxon>
        <taxon>Bacillati</taxon>
        <taxon>Cyanobacteriota</taxon>
        <taxon>Cyanophyceae</taxon>
        <taxon>Coleofasciculales</taxon>
        <taxon>Coleofasciculaceae</taxon>
        <taxon>Allocoleopsis</taxon>
        <taxon>Allocoleopsis franciscana</taxon>
    </lineage>
</organism>
<dbReference type="EMBL" id="CP003630">
    <property type="protein sequence ID" value="AFZ19823.1"/>
    <property type="molecule type" value="Genomic_DNA"/>
</dbReference>
<evidence type="ECO:0000313" key="1">
    <source>
        <dbReference type="EMBL" id="AFZ19823.1"/>
    </source>
</evidence>
<dbReference type="PROSITE" id="PS00150">
    <property type="entry name" value="ACYLPHOSPHATASE_1"/>
    <property type="match status" value="1"/>
</dbReference>
<keyword evidence="2" id="KW-1185">Reference proteome</keyword>
<name>K9WI04_9CYAN</name>
<dbReference type="Proteomes" id="UP000010471">
    <property type="component" value="Chromosome"/>
</dbReference>
<evidence type="ECO:0000313" key="2">
    <source>
        <dbReference type="Proteomes" id="UP000010471"/>
    </source>
</evidence>
<proteinExistence type="predicted"/>
<evidence type="ECO:0008006" key="3">
    <source>
        <dbReference type="Google" id="ProtNLM"/>
    </source>
</evidence>
<sequence>MTQDIPPFPSLPISSSPHFVVEEIRVRGTVQGVGFRPKGLVQPITSMVVSLH</sequence>
<reference evidence="1 2" key="1">
    <citation type="submission" date="2012-06" db="EMBL/GenBank/DDBJ databases">
        <title>Finished chromosome of genome of Microcoleus sp. PCC 7113.</title>
        <authorList>
            <consortium name="US DOE Joint Genome Institute"/>
            <person name="Gugger M."/>
            <person name="Coursin T."/>
            <person name="Rippka R."/>
            <person name="Tandeau De Marsac N."/>
            <person name="Huntemann M."/>
            <person name="Wei C.-L."/>
            <person name="Han J."/>
            <person name="Detter J.C."/>
            <person name="Han C."/>
            <person name="Tapia R."/>
            <person name="Chen A."/>
            <person name="Kyrpides N."/>
            <person name="Mavromatis K."/>
            <person name="Markowitz V."/>
            <person name="Szeto E."/>
            <person name="Ivanova N."/>
            <person name="Pagani I."/>
            <person name="Pati A."/>
            <person name="Goodwin L."/>
            <person name="Nordberg H.P."/>
            <person name="Cantor M.N."/>
            <person name="Hua S.X."/>
            <person name="Woyke T."/>
            <person name="Kerfeld C.A."/>
        </authorList>
    </citation>
    <scope>NUCLEOTIDE SEQUENCE [LARGE SCALE GENOMIC DNA]</scope>
    <source>
        <strain evidence="1 2">PCC 7113</strain>
    </source>
</reference>